<feature type="transmembrane region" description="Helical" evidence="8">
    <location>
        <begin position="83"/>
        <end position="110"/>
    </location>
</feature>
<name>A0A4X1SR92_PIG</name>
<comment type="subcellular location">
    <subcellularLocation>
        <location evidence="1">Membrane</location>
        <topology evidence="1">Multi-pass membrane protein</topology>
    </subcellularLocation>
</comment>
<dbReference type="SUPFAM" id="SSF81321">
    <property type="entry name" value="Family A G protein-coupled receptor-like"/>
    <property type="match status" value="1"/>
</dbReference>
<evidence type="ECO:0000256" key="5">
    <source>
        <dbReference type="ARBA" id="ARBA00023136"/>
    </source>
</evidence>
<dbReference type="AlphaFoldDB" id="A0A4X1SR92"/>
<evidence type="ECO:0000259" key="9">
    <source>
        <dbReference type="PROSITE" id="PS50262"/>
    </source>
</evidence>
<feature type="transmembrane region" description="Helical" evidence="8">
    <location>
        <begin position="156"/>
        <end position="174"/>
    </location>
</feature>
<reference evidence="11" key="1">
    <citation type="submission" date="2017-08" db="EMBL/GenBank/DDBJ databases">
        <title>USMARCv1.0.</title>
        <authorList>
            <person name="Hannum G.I."/>
            <person name="Koren S."/>
            <person name="Schroeder S.G."/>
            <person name="Chin S.C."/>
            <person name="Nonneman D.J."/>
            <person name="Becker S.A."/>
            <person name="Rosen B.D."/>
            <person name="Bickhart D.M."/>
            <person name="Putnam N.H."/>
            <person name="Green R.E."/>
            <person name="Tuggle C.K."/>
            <person name="Liu H."/>
            <person name="Rohrer G.A."/>
            <person name="Warr A."/>
            <person name="Hall R."/>
            <person name="Kim K."/>
            <person name="Hume D.A."/>
            <person name="Talbot R."/>
            <person name="Chow W."/>
            <person name="Howe K."/>
            <person name="Schwartz A.S."/>
            <person name="Watson M."/>
            <person name="Archibald A.L."/>
            <person name="Phillippy A.M."/>
            <person name="Smith T.P.L."/>
        </authorList>
    </citation>
    <scope>NUCLEOTIDE SEQUENCE [LARGE SCALE GENOMIC DNA]</scope>
</reference>
<evidence type="ECO:0000256" key="2">
    <source>
        <dbReference type="ARBA" id="ARBA00022692"/>
    </source>
</evidence>
<dbReference type="InterPro" id="IPR017452">
    <property type="entry name" value="GPCR_Rhodpsn_7TM"/>
</dbReference>
<evidence type="ECO:0000256" key="6">
    <source>
        <dbReference type="ARBA" id="ARBA00023170"/>
    </source>
</evidence>
<keyword evidence="2 8" id="KW-0812">Transmembrane</keyword>
<evidence type="ECO:0000256" key="4">
    <source>
        <dbReference type="ARBA" id="ARBA00023040"/>
    </source>
</evidence>
<dbReference type="GO" id="GO:0004984">
    <property type="term" value="F:olfactory receptor activity"/>
    <property type="evidence" value="ECO:0007669"/>
    <property type="project" value="InterPro"/>
</dbReference>
<reference evidence="10" key="2">
    <citation type="submission" date="2025-05" db="UniProtKB">
        <authorList>
            <consortium name="Ensembl"/>
        </authorList>
    </citation>
    <scope>IDENTIFICATION</scope>
</reference>
<keyword evidence="7" id="KW-0807">Transducer</keyword>
<evidence type="ECO:0000313" key="10">
    <source>
        <dbReference type="Ensembl" id="ENSSSCP00070005199.1"/>
    </source>
</evidence>
<proteinExistence type="predicted"/>
<sequence length="198" mass="22153">MVMAYDKYMAICQPLYYSSYYMKQELCVSFAGSWFLCCIHTLLLTLLLVQLSFCMDNTIPHFFCNLSTLLRLSCSDPSLNELVIFPVGGSLFILPLSTILGSFIHTGIAFLRVSSTRRTFKVCSTCGSHLFVVSLSYGTLAGVSFLSSSLDSNDKVIIRSVVYAVVTPLLNTFMSSLRNRDIKQALEIFVNRANFLKL</sequence>
<dbReference type="GO" id="GO:0004930">
    <property type="term" value="F:G protein-coupled receptor activity"/>
    <property type="evidence" value="ECO:0007669"/>
    <property type="project" value="UniProtKB-KW"/>
</dbReference>
<accession>A0A4X1SR92</accession>
<dbReference type="Ensembl" id="ENSSSCT00055009799.1">
    <property type="protein sequence ID" value="ENSSSCP00055007773.1"/>
    <property type="gene ID" value="ENSSSCG00055004993.1"/>
</dbReference>
<feature type="domain" description="G-protein coupled receptors family 1 profile" evidence="9">
    <location>
        <begin position="1"/>
        <end position="175"/>
    </location>
</feature>
<evidence type="ECO:0000256" key="8">
    <source>
        <dbReference type="SAM" id="Phobius"/>
    </source>
</evidence>
<dbReference type="Ensembl" id="ENSSSCT00070006379.1">
    <property type="protein sequence ID" value="ENSSSCP00070005199.1"/>
    <property type="gene ID" value="ENSSSCG00070003390.1"/>
</dbReference>
<keyword evidence="3 8" id="KW-1133">Transmembrane helix</keyword>
<feature type="transmembrane region" description="Helical" evidence="8">
    <location>
        <begin position="26"/>
        <end position="53"/>
    </location>
</feature>
<dbReference type="Gene3D" id="1.20.1070.10">
    <property type="entry name" value="Rhodopsin 7-helix transmembrane proteins"/>
    <property type="match status" value="1"/>
</dbReference>
<keyword evidence="5 8" id="KW-0472">Membrane</keyword>
<dbReference type="Proteomes" id="UP000314985">
    <property type="component" value="Unassembled WGS sequence"/>
</dbReference>
<dbReference type="GO" id="GO:0016020">
    <property type="term" value="C:membrane"/>
    <property type="evidence" value="ECO:0007669"/>
    <property type="project" value="UniProtKB-SubCell"/>
</dbReference>
<evidence type="ECO:0000256" key="7">
    <source>
        <dbReference type="ARBA" id="ARBA00023224"/>
    </source>
</evidence>
<dbReference type="InterPro" id="IPR000725">
    <property type="entry name" value="Olfact_rcpt"/>
</dbReference>
<organism evidence="10 11">
    <name type="scientific">Sus scrofa</name>
    <name type="common">Pig</name>
    <dbReference type="NCBI Taxonomy" id="9823"/>
    <lineage>
        <taxon>Eukaryota</taxon>
        <taxon>Metazoa</taxon>
        <taxon>Chordata</taxon>
        <taxon>Craniata</taxon>
        <taxon>Vertebrata</taxon>
        <taxon>Euteleostomi</taxon>
        <taxon>Mammalia</taxon>
        <taxon>Eutheria</taxon>
        <taxon>Laurasiatheria</taxon>
        <taxon>Artiodactyla</taxon>
        <taxon>Suina</taxon>
        <taxon>Suidae</taxon>
        <taxon>Sus</taxon>
    </lineage>
</organism>
<evidence type="ECO:0000313" key="11">
    <source>
        <dbReference type="Proteomes" id="UP000314985"/>
    </source>
</evidence>
<gene>
    <name evidence="10" type="primary">LOC100739205</name>
</gene>
<evidence type="ECO:0000256" key="3">
    <source>
        <dbReference type="ARBA" id="ARBA00022989"/>
    </source>
</evidence>
<keyword evidence="6" id="KW-0675">Receptor</keyword>
<dbReference type="Proteomes" id="UP000694724">
    <property type="component" value="Unplaced"/>
</dbReference>
<dbReference type="PRINTS" id="PR00245">
    <property type="entry name" value="OLFACTORYR"/>
</dbReference>
<feature type="transmembrane region" description="Helical" evidence="8">
    <location>
        <begin position="130"/>
        <end position="150"/>
    </location>
</feature>
<dbReference type="PANTHER" id="PTHR48001">
    <property type="entry name" value="OLFACTORY RECEPTOR"/>
    <property type="match status" value="1"/>
</dbReference>
<evidence type="ECO:0000256" key="1">
    <source>
        <dbReference type="ARBA" id="ARBA00004141"/>
    </source>
</evidence>
<dbReference type="Pfam" id="PF13853">
    <property type="entry name" value="7tm_4"/>
    <property type="match status" value="1"/>
</dbReference>
<protein>
    <submittedName>
        <fullName evidence="10">Olfactory receptor 1J4-like</fullName>
    </submittedName>
</protein>
<keyword evidence="4" id="KW-0297">G-protein coupled receptor</keyword>
<dbReference type="PROSITE" id="PS50262">
    <property type="entry name" value="G_PROTEIN_RECEP_F1_2"/>
    <property type="match status" value="1"/>
</dbReference>